<dbReference type="Proteomes" id="UP000236182">
    <property type="component" value="Unassembled WGS sequence"/>
</dbReference>
<accession>A0A316X8I2</accession>
<gene>
    <name evidence="1" type="ORF">C1638_003285</name>
</gene>
<evidence type="ECO:0000313" key="1">
    <source>
        <dbReference type="EMBL" id="PWN67628.1"/>
    </source>
</evidence>
<keyword evidence="2" id="KW-1185">Reference proteome</keyword>
<protein>
    <submittedName>
        <fullName evidence="1">Uncharacterized protein</fullName>
    </submittedName>
</protein>
<organism evidence="1 2">
    <name type="scientific">Chryseobacterium oncorhynchi</name>
    <dbReference type="NCBI Taxonomy" id="741074"/>
    <lineage>
        <taxon>Bacteria</taxon>
        <taxon>Pseudomonadati</taxon>
        <taxon>Bacteroidota</taxon>
        <taxon>Flavobacteriia</taxon>
        <taxon>Flavobacteriales</taxon>
        <taxon>Weeksellaceae</taxon>
        <taxon>Chryseobacterium group</taxon>
        <taxon>Chryseobacterium</taxon>
    </lineage>
</organism>
<evidence type="ECO:0000313" key="2">
    <source>
        <dbReference type="Proteomes" id="UP000236182"/>
    </source>
</evidence>
<sequence length="101" mass="11811">MNQYLVYVNCNSQPKNTLEKELIKFLGKIDRTIIDKKDLQSFKENIASQIGFISQEIESNSTGIVWYSRGEKNKDFGLKGLDFAIVRIYEIKRKYEITKPE</sequence>
<dbReference type="AlphaFoldDB" id="A0A316X8I2"/>
<dbReference type="OrthoDB" id="1274752at2"/>
<dbReference type="RefSeq" id="WP_109618147.1">
    <property type="nucleotide sequence ID" value="NZ_PPEI02000001.1"/>
</dbReference>
<comment type="caution">
    <text evidence="1">The sequence shown here is derived from an EMBL/GenBank/DDBJ whole genome shotgun (WGS) entry which is preliminary data.</text>
</comment>
<proteinExistence type="predicted"/>
<dbReference type="EMBL" id="PPEI02000001">
    <property type="protein sequence ID" value="PWN67628.1"/>
    <property type="molecule type" value="Genomic_DNA"/>
</dbReference>
<name>A0A316X8I2_9FLAO</name>
<reference evidence="1" key="1">
    <citation type="submission" date="2018-04" db="EMBL/GenBank/DDBJ databases">
        <title>Draft Genome Sequences of Chryseobacterium lactis NCTC11390T isolated from milk, Chryseobacterium oncorhynchi 701B-08T from rainbow trout, and Chryseobacterium viscerum 687B-08T from diseased fish.</title>
        <authorList>
            <person name="Jeong J.-J."/>
            <person name="Lee Y.J."/>
            <person name="Pathiraja D."/>
            <person name="Park B."/>
            <person name="Choi I.-G."/>
            <person name="Kim K.D."/>
        </authorList>
    </citation>
    <scope>NUCLEOTIDE SEQUENCE [LARGE SCALE GENOMIC DNA]</scope>
    <source>
        <strain evidence="1">701B-08</strain>
    </source>
</reference>